<evidence type="ECO:0000313" key="3">
    <source>
        <dbReference type="EMBL" id="MCD2421385.1"/>
    </source>
</evidence>
<dbReference type="InterPro" id="IPR001296">
    <property type="entry name" value="Glyco_trans_1"/>
</dbReference>
<dbReference type="Gene3D" id="3.40.50.2000">
    <property type="entry name" value="Glycogen Phosphorylase B"/>
    <property type="match status" value="2"/>
</dbReference>
<keyword evidence="1" id="KW-0808">Transferase</keyword>
<gene>
    <name evidence="3" type="ORF">LQ567_01330</name>
</gene>
<evidence type="ECO:0000259" key="2">
    <source>
        <dbReference type="Pfam" id="PF00534"/>
    </source>
</evidence>
<name>A0ABS8PJX1_9BACT</name>
<comment type="caution">
    <text evidence="3">The sequence shown here is derived from an EMBL/GenBank/DDBJ whole genome shotgun (WGS) entry which is preliminary data.</text>
</comment>
<sequence length="392" mass="45288">MMFYTSLSSYHILILESQMNILIDGTNIISGGGVSHLTEMLNATTQGMLTEQRIKCIVVVGIRKTLEKINDQEWLIKVPMTGFESSLLKRQYWKRAKLKQIVRSYHIHIIFNPGGSFYSKRYPYVTMSRNMLVFETKEANRYGFSLYRLKFFFLRILQKRSIQNAAGVIFISKYSWEYIQHISKVRFKNAVLIHHGISDRFRNAPAEQLPINHYSNENPFKILYISTIDPYKHFDNVAIAIDELSEQYPVQLIAIGSKAHGYDKFEKLLQKNPTNIKYLGNVSFSQIHEYYKNCNLFVYASTCENMPNILLEAMTAGLPIACSKKAPMPEFLKDAGAYFDAENPASIRNTVEALLQSPEQRAKISHMAAQYSQHYSWRKCAKETFQYISSLV</sequence>
<dbReference type="Proteomes" id="UP001199816">
    <property type="component" value="Unassembled WGS sequence"/>
</dbReference>
<protein>
    <submittedName>
        <fullName evidence="3">Glycosyltransferase family 4 protein</fullName>
    </submittedName>
</protein>
<accession>A0ABS8PJX1</accession>
<dbReference type="PANTHER" id="PTHR46401">
    <property type="entry name" value="GLYCOSYLTRANSFERASE WBBK-RELATED"/>
    <property type="match status" value="1"/>
</dbReference>
<dbReference type="EMBL" id="JAJNEC010000003">
    <property type="protein sequence ID" value="MCD2421385.1"/>
    <property type="molecule type" value="Genomic_DNA"/>
</dbReference>
<dbReference type="RefSeq" id="WP_231002291.1">
    <property type="nucleotide sequence ID" value="NZ_JAJNEC010000003.1"/>
</dbReference>
<proteinExistence type="predicted"/>
<organism evidence="3 4">
    <name type="scientific">Niabella pedocola</name>
    <dbReference type="NCBI Taxonomy" id="1752077"/>
    <lineage>
        <taxon>Bacteria</taxon>
        <taxon>Pseudomonadati</taxon>
        <taxon>Bacteroidota</taxon>
        <taxon>Chitinophagia</taxon>
        <taxon>Chitinophagales</taxon>
        <taxon>Chitinophagaceae</taxon>
        <taxon>Niabella</taxon>
    </lineage>
</organism>
<feature type="domain" description="Glycosyl transferase family 1" evidence="2">
    <location>
        <begin position="214"/>
        <end position="368"/>
    </location>
</feature>
<reference evidence="3 4" key="1">
    <citation type="submission" date="2021-11" db="EMBL/GenBank/DDBJ databases">
        <title>Genomic of Niabella pedocola.</title>
        <authorList>
            <person name="Wu T."/>
        </authorList>
    </citation>
    <scope>NUCLEOTIDE SEQUENCE [LARGE SCALE GENOMIC DNA]</scope>
    <source>
        <strain evidence="3 4">JCM 31011</strain>
    </source>
</reference>
<dbReference type="PANTHER" id="PTHR46401:SF2">
    <property type="entry name" value="GLYCOSYLTRANSFERASE WBBK-RELATED"/>
    <property type="match status" value="1"/>
</dbReference>
<keyword evidence="4" id="KW-1185">Reference proteome</keyword>
<dbReference type="CDD" id="cd03809">
    <property type="entry name" value="GT4_MtfB-like"/>
    <property type="match status" value="1"/>
</dbReference>
<evidence type="ECO:0000313" key="4">
    <source>
        <dbReference type="Proteomes" id="UP001199816"/>
    </source>
</evidence>
<dbReference type="Pfam" id="PF00534">
    <property type="entry name" value="Glycos_transf_1"/>
    <property type="match status" value="1"/>
</dbReference>
<dbReference type="SUPFAM" id="SSF53756">
    <property type="entry name" value="UDP-Glycosyltransferase/glycogen phosphorylase"/>
    <property type="match status" value="1"/>
</dbReference>
<evidence type="ECO:0000256" key="1">
    <source>
        <dbReference type="ARBA" id="ARBA00022679"/>
    </source>
</evidence>